<dbReference type="InterPro" id="IPR059000">
    <property type="entry name" value="ATPase_P-type_domA"/>
</dbReference>
<dbReference type="EMBL" id="JAWXYG010000011">
    <property type="protein sequence ID" value="KAK4259204.1"/>
    <property type="molecule type" value="Genomic_DNA"/>
</dbReference>
<dbReference type="Pfam" id="PF00122">
    <property type="entry name" value="E1-E2_ATPase"/>
    <property type="match status" value="1"/>
</dbReference>
<dbReference type="InterPro" id="IPR008250">
    <property type="entry name" value="ATPase_P-typ_transduc_dom_A_sf"/>
</dbReference>
<dbReference type="PANTHER" id="PTHR24093:SF474">
    <property type="entry name" value="CALCIUM-TRANSPORTING ATPASE 2, PLASMA MEMBRANE-TYPE"/>
    <property type="match status" value="1"/>
</dbReference>
<keyword evidence="4" id="KW-1185">Reference proteome</keyword>
<evidence type="ECO:0000313" key="4">
    <source>
        <dbReference type="Proteomes" id="UP001293593"/>
    </source>
</evidence>
<comment type="caution">
    <text evidence="3">The sequence shown here is derived from an EMBL/GenBank/DDBJ whole genome shotgun (WGS) entry which is preliminary data.</text>
</comment>
<feature type="domain" description="P-type ATPase A" evidence="2">
    <location>
        <begin position="3"/>
        <end position="67"/>
    </location>
</feature>
<dbReference type="Gene3D" id="2.70.150.10">
    <property type="entry name" value="Calcium-transporting ATPase, cytoplasmic transduction domain A"/>
    <property type="match status" value="1"/>
</dbReference>
<protein>
    <recommendedName>
        <fullName evidence="2">P-type ATPase A domain-containing protein</fullName>
    </recommendedName>
</protein>
<dbReference type="SUPFAM" id="SSF81653">
    <property type="entry name" value="Calcium ATPase, transduction domain A"/>
    <property type="match status" value="1"/>
</dbReference>
<name>A0AAE1JTV1_9FABA</name>
<accession>A0AAE1JTV1</accession>
<reference evidence="3" key="1">
    <citation type="submission" date="2023-10" db="EMBL/GenBank/DDBJ databases">
        <title>Chromosome-level genome of the transformable northern wattle, Acacia crassicarpa.</title>
        <authorList>
            <person name="Massaro I."/>
            <person name="Sinha N.R."/>
            <person name="Poethig S."/>
            <person name="Leichty A.R."/>
        </authorList>
    </citation>
    <scope>NUCLEOTIDE SEQUENCE</scope>
    <source>
        <strain evidence="3">Acra3RX</strain>
        <tissue evidence="3">Leaf</tissue>
    </source>
</reference>
<evidence type="ECO:0000259" key="2">
    <source>
        <dbReference type="Pfam" id="PF00122"/>
    </source>
</evidence>
<dbReference type="GO" id="GO:0005388">
    <property type="term" value="F:P-type calcium transporter activity"/>
    <property type="evidence" value="ECO:0007669"/>
    <property type="project" value="TreeGrafter"/>
</dbReference>
<sequence length="117" mass="12672">MSIYDLVPGNIVHLAIGDQVPADGLFVSGFSVLIDDSSLIGESEPVMVNSQNPFILSGTKVQDGPCKSAGHNRRDDWMRTQWGKLKLMATLSEDEDDETPLQVKLNGFASIIAKIGL</sequence>
<organism evidence="3 4">
    <name type="scientific">Acacia crassicarpa</name>
    <name type="common">northern wattle</name>
    <dbReference type="NCBI Taxonomy" id="499986"/>
    <lineage>
        <taxon>Eukaryota</taxon>
        <taxon>Viridiplantae</taxon>
        <taxon>Streptophyta</taxon>
        <taxon>Embryophyta</taxon>
        <taxon>Tracheophyta</taxon>
        <taxon>Spermatophyta</taxon>
        <taxon>Magnoliopsida</taxon>
        <taxon>eudicotyledons</taxon>
        <taxon>Gunneridae</taxon>
        <taxon>Pentapetalae</taxon>
        <taxon>rosids</taxon>
        <taxon>fabids</taxon>
        <taxon>Fabales</taxon>
        <taxon>Fabaceae</taxon>
        <taxon>Caesalpinioideae</taxon>
        <taxon>mimosoid clade</taxon>
        <taxon>Acacieae</taxon>
        <taxon>Acacia</taxon>
    </lineage>
</organism>
<gene>
    <name evidence="3" type="ORF">QN277_005560</name>
</gene>
<dbReference type="AlphaFoldDB" id="A0AAE1JTV1"/>
<proteinExistence type="predicted"/>
<evidence type="ECO:0000313" key="3">
    <source>
        <dbReference type="EMBL" id="KAK4259204.1"/>
    </source>
</evidence>
<dbReference type="Proteomes" id="UP001293593">
    <property type="component" value="Unassembled WGS sequence"/>
</dbReference>
<evidence type="ECO:0000256" key="1">
    <source>
        <dbReference type="ARBA" id="ARBA00022842"/>
    </source>
</evidence>
<keyword evidence="1" id="KW-0460">Magnesium</keyword>
<dbReference type="PANTHER" id="PTHR24093">
    <property type="entry name" value="CATION TRANSPORTING ATPASE"/>
    <property type="match status" value="1"/>
</dbReference>
<dbReference type="GO" id="GO:0005886">
    <property type="term" value="C:plasma membrane"/>
    <property type="evidence" value="ECO:0007669"/>
    <property type="project" value="TreeGrafter"/>
</dbReference>